<keyword evidence="2" id="KW-1133">Transmembrane helix</keyword>
<feature type="compositionally biased region" description="Basic residues" evidence="1">
    <location>
        <begin position="686"/>
        <end position="696"/>
    </location>
</feature>
<evidence type="ECO:0000256" key="2">
    <source>
        <dbReference type="SAM" id="Phobius"/>
    </source>
</evidence>
<dbReference type="Proteomes" id="UP000019335">
    <property type="component" value="Chromosome 16"/>
</dbReference>
<keyword evidence="2" id="KW-0812">Transmembrane</keyword>
<dbReference type="OrthoDB" id="191378at2759"/>
<protein>
    <submittedName>
        <fullName evidence="3">Uncharacterized protein</fullName>
    </submittedName>
</protein>
<evidence type="ECO:0000256" key="1">
    <source>
        <dbReference type="SAM" id="MobiDB-lite"/>
    </source>
</evidence>
<feature type="region of interest" description="Disordered" evidence="1">
    <location>
        <begin position="675"/>
        <end position="736"/>
    </location>
</feature>
<dbReference type="EMBL" id="AZIL01001627">
    <property type="protein sequence ID" value="EWM23493.1"/>
    <property type="molecule type" value="Genomic_DNA"/>
</dbReference>
<comment type="caution">
    <text evidence="3">The sequence shown here is derived from an EMBL/GenBank/DDBJ whole genome shotgun (WGS) entry which is preliminary data.</text>
</comment>
<keyword evidence="4" id="KW-1185">Reference proteome</keyword>
<gene>
    <name evidence="3" type="ORF">Naga_100198g12</name>
</gene>
<accession>W7TJ56</accession>
<dbReference type="AlphaFoldDB" id="W7TJ56"/>
<evidence type="ECO:0000313" key="3">
    <source>
        <dbReference type="EMBL" id="EWM23493.1"/>
    </source>
</evidence>
<evidence type="ECO:0000313" key="4">
    <source>
        <dbReference type="Proteomes" id="UP000019335"/>
    </source>
</evidence>
<reference evidence="3 4" key="1">
    <citation type="journal article" date="2014" name="Mol. Plant">
        <title>Chromosome Scale Genome Assembly and Transcriptome Profiling of Nannochloropsis gaditana in Nitrogen Depletion.</title>
        <authorList>
            <person name="Corteggiani Carpinelli E."/>
            <person name="Telatin A."/>
            <person name="Vitulo N."/>
            <person name="Forcato C."/>
            <person name="D'Angelo M."/>
            <person name="Schiavon R."/>
            <person name="Vezzi A."/>
            <person name="Giacometti G.M."/>
            <person name="Morosinotto T."/>
            <person name="Valle G."/>
        </authorList>
    </citation>
    <scope>NUCLEOTIDE SEQUENCE [LARGE SCALE GENOMIC DNA]</scope>
    <source>
        <strain evidence="3 4">B-31</strain>
    </source>
</reference>
<sequence>MTPQGTDHGSDVVCVRRRRIGLIVSAVLVAGIVAVVVAFAGKTHEEKSVETAIGTTPLSVMNGDGMLVTEGDKVSHPLLQKDTKNETIADSSGLTFNPHEVLPVSMVQNENENKQVSGNFGNPLNNVEPPEIVQDLNIALAVAGGGLNGLPEDGCEVNDGLELTDAIENQSCSIVYLKPGQLYELEREILVRREVIVMGNPSVLPMIDGEDAIRSFHVLEGGFLDLRFVQQFASDGIVREPKPYEIFATTSPRNRVWEIRGGSVFIDEGALGGKFTGVIFIDDPDVEDAARRSIRRSIDGDVYRIYGGHVFIVGGRVDFVGCLFWDLTLIYTFGNVLYIGQDVLQLGGVLTFTGCTFFENTVFGIENGVGLFVAQFAGLSTYTFNTFIENNFAISENCLGQAFLVGGGVMIMTHSVINEYSAGLSYSGSGELNVLGGVLVVTGMNNVEAFALGAVYGVGFEYTVGSGVAIFTGTVFDEYNGLLFFSALGEVNFIGSGVMIATGSPAMEYIAQASENGQGGNTFIGAGYASFTGCVVLEFISIANIFMLGEYIAVDAGFLTWIASPFIEAAAIEYAFQLGSIVYIGAGAMVLWATPVVEVYGPRVSRSVEFWIMGTCEIEGGIVNNSTSGGGGEEGGRRALAVQDRSLFNIATFIAPLQGCQKLPDLFLGYEKGNEGPGAAEEGGRRARALSQKRRGAAASTAPKGRRRPASGIKAPKTHVDQPLRSRTGRTSTRKLSAEQRALRAFFQEGGHTHALPRQVRRHATNLWERSHLENRESLTEVDDRMLSTSPMQPVLETSLLAMNVTRVNDLDGSKFKHLVPPKFLDTFKDIKTQIASMFPNGEAPKAEEDDKPAFYIHNKPDGFCGLCNVPGVEGEGVDGCTVEDNCNDLALPSGQKINLDEETLAEDGEELDYKAHYILMATMSATTEESVEALDLPEIQEAVVSAVALLQGPSMDKDSVLVNLYTGERDSFFGDHQAGPARSLYEDSEFSKTHTVKMVFVSSTEKAMDVIKAGFYGSQDERNEGPLAEAIKAALATDSGIELGHVSLRFDDEVFVPAYNSPLHLTAPHRSLGKHSAVLVDPHQTAVPLTDATYGKTYHLYLQNFPPENALQLELHRFKDPANAEHIIHKLQSVTTDAEGHARIDMDFFDHILPADYFFKVTTDKGHVSYSQTYTISHVGQKRKLYGTHQYA</sequence>
<feature type="transmembrane region" description="Helical" evidence="2">
    <location>
        <begin position="20"/>
        <end position="41"/>
    </location>
</feature>
<keyword evidence="2" id="KW-0472">Membrane</keyword>
<name>W7TJ56_9STRA</name>
<organism evidence="3 4">
    <name type="scientific">Nannochloropsis gaditana</name>
    <dbReference type="NCBI Taxonomy" id="72520"/>
    <lineage>
        <taxon>Eukaryota</taxon>
        <taxon>Sar</taxon>
        <taxon>Stramenopiles</taxon>
        <taxon>Ochrophyta</taxon>
        <taxon>Eustigmatophyceae</taxon>
        <taxon>Eustigmatales</taxon>
        <taxon>Monodopsidaceae</taxon>
        <taxon>Nannochloropsis</taxon>
    </lineage>
</organism>
<proteinExistence type="predicted"/>